<name>A0A7Y4DTH9_9VIBR</name>
<reference evidence="1 2" key="1">
    <citation type="submission" date="2019-09" db="EMBL/GenBank/DDBJ databases">
        <title>Draft genome sequencing and comparative genomics of hatchery-associated Vibrios.</title>
        <authorList>
            <person name="Kehlet-Delgado H."/>
            <person name="Mueller R.S."/>
        </authorList>
    </citation>
    <scope>NUCLEOTIDE SEQUENCE [LARGE SCALE GENOMIC DNA]</scope>
    <source>
        <strain evidence="1 2">00-90-10</strain>
    </source>
</reference>
<sequence length="48" mass="5643">MLHSLIETVKGNDCQPYEPLEYVLREIPKLKSGDDHGHLLHWNMPKMK</sequence>
<comment type="caution">
    <text evidence="1">The sequence shown here is derived from an EMBL/GenBank/DDBJ whole genome shotgun (WGS) entry which is preliminary data.</text>
</comment>
<evidence type="ECO:0000313" key="1">
    <source>
        <dbReference type="EMBL" id="NOH35501.1"/>
    </source>
</evidence>
<proteinExistence type="predicted"/>
<organism evidence="1 2">
    <name type="scientific">Vibrio chagasii</name>
    <dbReference type="NCBI Taxonomy" id="170679"/>
    <lineage>
        <taxon>Bacteria</taxon>
        <taxon>Pseudomonadati</taxon>
        <taxon>Pseudomonadota</taxon>
        <taxon>Gammaproteobacteria</taxon>
        <taxon>Vibrionales</taxon>
        <taxon>Vibrionaceae</taxon>
        <taxon>Vibrio</taxon>
    </lineage>
</organism>
<protein>
    <submittedName>
        <fullName evidence="1">Transposase domain-containing protein</fullName>
    </submittedName>
</protein>
<accession>A0A7Y4DTH9</accession>
<evidence type="ECO:0000313" key="2">
    <source>
        <dbReference type="Proteomes" id="UP000525336"/>
    </source>
</evidence>
<dbReference type="Proteomes" id="UP000525336">
    <property type="component" value="Unassembled WGS sequence"/>
</dbReference>
<dbReference type="AlphaFoldDB" id="A0A7Y4DTH9"/>
<gene>
    <name evidence="1" type="ORF">F0245_19435</name>
</gene>
<dbReference type="EMBL" id="VTXW01000023">
    <property type="protein sequence ID" value="NOH35501.1"/>
    <property type="molecule type" value="Genomic_DNA"/>
</dbReference>